<feature type="transmembrane region" description="Helical" evidence="2">
    <location>
        <begin position="165"/>
        <end position="183"/>
    </location>
</feature>
<keyword evidence="2" id="KW-1133">Transmembrane helix</keyword>
<sequence length="184" mass="19458">MDWARSAPDHEPVTTKDSPATTTGGPPPWVLRLLSMTTYVGIVGFVVAEIVQIAQYGTEGLLAASLLNALAWIVGVNAIITGSGHLVMPDPIADSIGWPRGSPFQWEVGLAGLLIGVLGVLAPGFDRGFQLATVIAFSIFFLGAAVGHVVQRFRAKNTEPGNTGFIFWFDIVAPLVVIALYVAT</sequence>
<keyword evidence="4" id="KW-1185">Reference proteome</keyword>
<organism evidence="3 4">
    <name type="scientific">Actinomycetospora succinea</name>
    <dbReference type="NCBI Taxonomy" id="663603"/>
    <lineage>
        <taxon>Bacteria</taxon>
        <taxon>Bacillati</taxon>
        <taxon>Actinomycetota</taxon>
        <taxon>Actinomycetes</taxon>
        <taxon>Pseudonocardiales</taxon>
        <taxon>Pseudonocardiaceae</taxon>
        <taxon>Actinomycetospora</taxon>
    </lineage>
</organism>
<feature type="transmembrane region" description="Helical" evidence="2">
    <location>
        <begin position="60"/>
        <end position="84"/>
    </location>
</feature>
<gene>
    <name evidence="3" type="ORF">EV188_1015</name>
</gene>
<dbReference type="InterPro" id="IPR046740">
    <property type="entry name" value="DUF6790"/>
</dbReference>
<dbReference type="AlphaFoldDB" id="A0A4V3DB09"/>
<accession>A0A4V3DB09</accession>
<comment type="caution">
    <text evidence="3">The sequence shown here is derived from an EMBL/GenBank/DDBJ whole genome shotgun (WGS) entry which is preliminary data.</text>
</comment>
<feature type="transmembrane region" description="Helical" evidence="2">
    <location>
        <begin position="104"/>
        <end position="122"/>
    </location>
</feature>
<feature type="transmembrane region" description="Helical" evidence="2">
    <location>
        <begin position="129"/>
        <end position="150"/>
    </location>
</feature>
<name>A0A4V3DB09_9PSEU</name>
<feature type="region of interest" description="Disordered" evidence="1">
    <location>
        <begin position="1"/>
        <end position="24"/>
    </location>
</feature>
<feature type="transmembrane region" description="Helical" evidence="2">
    <location>
        <begin position="29"/>
        <end position="48"/>
    </location>
</feature>
<protein>
    <recommendedName>
        <fullName evidence="5">DUF4345 domain-containing protein</fullName>
    </recommendedName>
</protein>
<keyword evidence="2" id="KW-0812">Transmembrane</keyword>
<keyword evidence="2" id="KW-0472">Membrane</keyword>
<dbReference type="Pfam" id="PF20589">
    <property type="entry name" value="DUF6790"/>
    <property type="match status" value="1"/>
</dbReference>
<evidence type="ECO:0000313" key="4">
    <source>
        <dbReference type="Proteomes" id="UP000295705"/>
    </source>
</evidence>
<evidence type="ECO:0000256" key="1">
    <source>
        <dbReference type="SAM" id="MobiDB-lite"/>
    </source>
</evidence>
<evidence type="ECO:0000313" key="3">
    <source>
        <dbReference type="EMBL" id="TDQ64758.1"/>
    </source>
</evidence>
<evidence type="ECO:0008006" key="5">
    <source>
        <dbReference type="Google" id="ProtNLM"/>
    </source>
</evidence>
<proteinExistence type="predicted"/>
<reference evidence="3 4" key="1">
    <citation type="submission" date="2019-03" db="EMBL/GenBank/DDBJ databases">
        <title>Genomic Encyclopedia of Type Strains, Phase IV (KMG-IV): sequencing the most valuable type-strain genomes for metagenomic binning, comparative biology and taxonomic classification.</title>
        <authorList>
            <person name="Goeker M."/>
        </authorList>
    </citation>
    <scope>NUCLEOTIDE SEQUENCE [LARGE SCALE GENOMIC DNA]</scope>
    <source>
        <strain evidence="3 4">DSM 45775</strain>
    </source>
</reference>
<evidence type="ECO:0000256" key="2">
    <source>
        <dbReference type="SAM" id="Phobius"/>
    </source>
</evidence>
<feature type="compositionally biased region" description="Polar residues" evidence="1">
    <location>
        <begin position="15"/>
        <end position="24"/>
    </location>
</feature>
<dbReference type="Proteomes" id="UP000295705">
    <property type="component" value="Unassembled WGS sequence"/>
</dbReference>
<dbReference type="EMBL" id="SNYO01000001">
    <property type="protein sequence ID" value="TDQ64758.1"/>
    <property type="molecule type" value="Genomic_DNA"/>
</dbReference>